<protein>
    <submittedName>
        <fullName evidence="1">Uncharacterized protein</fullName>
    </submittedName>
</protein>
<reference evidence="1 2" key="1">
    <citation type="journal article" date="2019" name="Appl. Microbiol. Biotechnol.">
        <title>Genome sequence of Isaria javanica and comparative genome analysis insights into family S53 peptidase evolution in fungal entomopathogens.</title>
        <authorList>
            <person name="Lin R."/>
            <person name="Zhang X."/>
            <person name="Xin B."/>
            <person name="Zou M."/>
            <person name="Gao Y."/>
            <person name="Qin F."/>
            <person name="Hu Q."/>
            <person name="Xie B."/>
            <person name="Cheng X."/>
        </authorList>
    </citation>
    <scope>NUCLEOTIDE SEQUENCE [LARGE SCALE GENOMIC DNA]</scope>
    <source>
        <strain evidence="1 2">IJ1G</strain>
    </source>
</reference>
<proteinExistence type="predicted"/>
<evidence type="ECO:0000313" key="1">
    <source>
        <dbReference type="EMBL" id="TQV91828.1"/>
    </source>
</evidence>
<sequence>MQPTALAHPCATPSLAEGQWHRAARVVCRCTSTGIQKSSSSKKYICRHGHTHRYQPFCKTIPTTDSKALSPLGSFSAQGCPPPRAHERGEGGVGLARSPVTKGLLLSRRNVSAQRLSVFLFPSLRMPVAFDQTSTHLEAFPGSSRIYRQFGEAKRKKLFSVPNYKEWPPPLLVSPLVGAGSWLRTEYSVHRGEMTRPNGHHSPVEPAEPVPYITVQTASQF</sequence>
<dbReference type="Proteomes" id="UP000315783">
    <property type="component" value="Unassembled WGS sequence"/>
</dbReference>
<dbReference type="EMBL" id="SPUK01000017">
    <property type="protein sequence ID" value="TQV91828.1"/>
    <property type="molecule type" value="Genomic_DNA"/>
</dbReference>
<keyword evidence="2" id="KW-1185">Reference proteome</keyword>
<comment type="caution">
    <text evidence="1">The sequence shown here is derived from an EMBL/GenBank/DDBJ whole genome shotgun (WGS) entry which is preliminary data.</text>
</comment>
<evidence type="ECO:0000313" key="2">
    <source>
        <dbReference type="Proteomes" id="UP000315783"/>
    </source>
</evidence>
<name>A0A545UQU4_9HYPO</name>
<organism evidence="1 2">
    <name type="scientific">Cordyceps javanica</name>
    <dbReference type="NCBI Taxonomy" id="43265"/>
    <lineage>
        <taxon>Eukaryota</taxon>
        <taxon>Fungi</taxon>
        <taxon>Dikarya</taxon>
        <taxon>Ascomycota</taxon>
        <taxon>Pezizomycotina</taxon>
        <taxon>Sordariomycetes</taxon>
        <taxon>Hypocreomycetidae</taxon>
        <taxon>Hypocreales</taxon>
        <taxon>Cordycipitaceae</taxon>
        <taxon>Cordyceps</taxon>
    </lineage>
</organism>
<gene>
    <name evidence="1" type="ORF">IF1G_09413</name>
</gene>
<dbReference type="AlphaFoldDB" id="A0A545UQU4"/>
<accession>A0A545UQU4</accession>